<evidence type="ECO:0000256" key="9">
    <source>
        <dbReference type="RuleBase" id="RU368030"/>
    </source>
</evidence>
<evidence type="ECO:0000256" key="2">
    <source>
        <dbReference type="ARBA" id="ARBA00008358"/>
    </source>
</evidence>
<dbReference type="InterPro" id="IPR012902">
    <property type="entry name" value="N_methyl_site"/>
</dbReference>
<proteinExistence type="inferred from homology"/>
<dbReference type="InterPro" id="IPR045584">
    <property type="entry name" value="Pilin-like"/>
</dbReference>
<dbReference type="Pfam" id="PF07963">
    <property type="entry name" value="N_methyl"/>
    <property type="match status" value="1"/>
</dbReference>
<comment type="similarity">
    <text evidence="2 9">Belongs to the GSP I family.</text>
</comment>
<comment type="caution">
    <text evidence="11">The sequence shown here is derived from an EMBL/GenBank/DDBJ whole genome shotgun (WGS) entry which is preliminary data.</text>
</comment>
<feature type="domain" description="Type II secretion system protein GspI C-terminal" evidence="10">
    <location>
        <begin position="41"/>
        <end position="110"/>
    </location>
</feature>
<keyword evidence="5 9" id="KW-0997">Cell inner membrane</keyword>
<keyword evidence="3" id="KW-1003">Cell membrane</keyword>
<dbReference type="EMBL" id="BNBA01000015">
    <property type="protein sequence ID" value="GHH54369.1"/>
    <property type="molecule type" value="Genomic_DNA"/>
</dbReference>
<evidence type="ECO:0000256" key="6">
    <source>
        <dbReference type="ARBA" id="ARBA00022692"/>
    </source>
</evidence>
<name>A0A919F873_9XANT</name>
<keyword evidence="4 9" id="KW-0488">Methylation</keyword>
<dbReference type="GO" id="GO:0015628">
    <property type="term" value="P:protein secretion by the type II secretion system"/>
    <property type="evidence" value="ECO:0007669"/>
    <property type="project" value="UniProtKB-UniRule"/>
</dbReference>
<dbReference type="NCBIfam" id="TIGR02532">
    <property type="entry name" value="IV_pilin_GFxxxE"/>
    <property type="match status" value="1"/>
</dbReference>
<reference evidence="11" key="2">
    <citation type="submission" date="2020-09" db="EMBL/GenBank/DDBJ databases">
        <authorList>
            <person name="Sun Q."/>
            <person name="Ohkuma M."/>
        </authorList>
    </citation>
    <scope>NUCLEOTIDE SEQUENCE</scope>
    <source>
        <strain evidence="11">JCM 13306</strain>
    </source>
</reference>
<accession>A0A919F873</accession>
<dbReference type="PROSITE" id="PS00409">
    <property type="entry name" value="PROKAR_NTER_METHYL"/>
    <property type="match status" value="1"/>
</dbReference>
<dbReference type="AlphaFoldDB" id="A0A919F873"/>
<dbReference type="NCBIfam" id="TIGR01707">
    <property type="entry name" value="gspI"/>
    <property type="match status" value="1"/>
</dbReference>
<organism evidence="11 12">
    <name type="scientific">Xanthomonas boreopolis</name>
    <dbReference type="NCBI Taxonomy" id="86183"/>
    <lineage>
        <taxon>Bacteria</taxon>
        <taxon>Pseudomonadati</taxon>
        <taxon>Pseudomonadota</taxon>
        <taxon>Gammaproteobacteria</taxon>
        <taxon>Lysobacterales</taxon>
        <taxon>Lysobacteraceae</taxon>
        <taxon>Xanthomonas</taxon>
    </lineage>
</organism>
<dbReference type="InterPro" id="IPR003413">
    <property type="entry name" value="T2SS_GspI_C"/>
</dbReference>
<dbReference type="Pfam" id="PF02501">
    <property type="entry name" value="T2SSI"/>
    <property type="match status" value="1"/>
</dbReference>
<keyword evidence="12" id="KW-1185">Reference proteome</keyword>
<reference evidence="11" key="1">
    <citation type="journal article" date="2014" name="Int. J. Syst. Evol. Microbiol.">
        <title>Complete genome sequence of Corynebacterium casei LMG S-19264T (=DSM 44701T), isolated from a smear-ripened cheese.</title>
        <authorList>
            <consortium name="US DOE Joint Genome Institute (JGI-PGF)"/>
            <person name="Walter F."/>
            <person name="Albersmeier A."/>
            <person name="Kalinowski J."/>
            <person name="Ruckert C."/>
        </authorList>
    </citation>
    <scope>NUCLEOTIDE SEQUENCE</scope>
    <source>
        <strain evidence="11">JCM 13306</strain>
    </source>
</reference>
<evidence type="ECO:0000256" key="8">
    <source>
        <dbReference type="ARBA" id="ARBA00023136"/>
    </source>
</evidence>
<evidence type="ECO:0000256" key="7">
    <source>
        <dbReference type="ARBA" id="ARBA00022989"/>
    </source>
</evidence>
<gene>
    <name evidence="11" type="ORF">GCM10009090_21020</name>
</gene>
<dbReference type="GO" id="GO:0005886">
    <property type="term" value="C:plasma membrane"/>
    <property type="evidence" value="ECO:0007669"/>
    <property type="project" value="UniProtKB-SubCell"/>
</dbReference>
<dbReference type="PANTHER" id="PTHR38779:SF2">
    <property type="entry name" value="TYPE II SECRETION SYSTEM PROTEIN I-RELATED"/>
    <property type="match status" value="1"/>
</dbReference>
<keyword evidence="7 9" id="KW-1133">Transmembrane helix</keyword>
<evidence type="ECO:0000313" key="11">
    <source>
        <dbReference type="EMBL" id="GHH54369.1"/>
    </source>
</evidence>
<keyword evidence="8 9" id="KW-0472">Membrane</keyword>
<dbReference type="PANTHER" id="PTHR38779">
    <property type="entry name" value="TYPE II SECRETION SYSTEM PROTEIN I-RELATED"/>
    <property type="match status" value="1"/>
</dbReference>
<evidence type="ECO:0000256" key="3">
    <source>
        <dbReference type="ARBA" id="ARBA00022475"/>
    </source>
</evidence>
<comment type="PTM">
    <text evidence="9">Cleaved by prepilin peptidase.</text>
</comment>
<comment type="function">
    <text evidence="9">Component of the type II secretion system required for the energy-dependent secretion of extracellular factors such as proteases and toxins from the periplasm.</text>
</comment>
<evidence type="ECO:0000256" key="1">
    <source>
        <dbReference type="ARBA" id="ARBA00004377"/>
    </source>
</evidence>
<protein>
    <recommendedName>
        <fullName evidence="9">Type II secretion system protein I</fullName>
        <shortName evidence="9">T2SS minor pseudopilin I</shortName>
    </recommendedName>
</protein>
<dbReference type="GO" id="GO:0015627">
    <property type="term" value="C:type II protein secretion system complex"/>
    <property type="evidence" value="ECO:0007669"/>
    <property type="project" value="UniProtKB-UniRule"/>
</dbReference>
<keyword evidence="6 9" id="KW-0812">Transmembrane</keyword>
<dbReference type="Gene3D" id="3.30.1300.30">
    <property type="entry name" value="GSPII I/J protein-like"/>
    <property type="match status" value="1"/>
</dbReference>
<dbReference type="InterPro" id="IPR010052">
    <property type="entry name" value="T2SS_protein-GspI"/>
</dbReference>
<comment type="subcellular location">
    <subcellularLocation>
        <location evidence="1 9">Cell inner membrane</location>
        <topology evidence="1 9">Single-pass membrane protein</topology>
    </subcellularLocation>
</comment>
<dbReference type="RefSeq" id="WP_434027798.1">
    <property type="nucleotide sequence ID" value="NZ_BNBA01000015.1"/>
</dbReference>
<evidence type="ECO:0000259" key="10">
    <source>
        <dbReference type="Pfam" id="PF02501"/>
    </source>
</evidence>
<feature type="transmembrane region" description="Helical" evidence="9">
    <location>
        <begin position="7"/>
        <end position="28"/>
    </location>
</feature>
<dbReference type="Proteomes" id="UP000623958">
    <property type="component" value="Unassembled WGS sequence"/>
</dbReference>
<evidence type="ECO:0000256" key="5">
    <source>
        <dbReference type="ARBA" id="ARBA00022519"/>
    </source>
</evidence>
<dbReference type="SUPFAM" id="SSF54523">
    <property type="entry name" value="Pili subunits"/>
    <property type="match status" value="1"/>
</dbReference>
<sequence length="117" mass="12712">MRRRPGGFTLIEVMIALAIVSIALVAIMRAVGVSTSNQGLLRDRALALMAAENRLAELQLSPPPPGTLRVACPQGHLRFDCVQHVTRTAPGEYAITVEVQDDLRRRLATLDLGGTQR</sequence>
<evidence type="ECO:0000256" key="4">
    <source>
        <dbReference type="ARBA" id="ARBA00022481"/>
    </source>
</evidence>
<evidence type="ECO:0000313" key="12">
    <source>
        <dbReference type="Proteomes" id="UP000623958"/>
    </source>
</evidence>
<comment type="subunit">
    <text evidence="9">Type II secretion is composed of four main components: the outer membrane complex, the inner membrane complex, the cytoplasmic secretion ATPase and the periplasm-spanning pseudopilus.</text>
</comment>